<accession>A0ABM3X6L0</accession>
<evidence type="ECO:0000313" key="10">
    <source>
        <dbReference type="RefSeq" id="XP_060044437.1"/>
    </source>
</evidence>
<keyword evidence="6" id="KW-0067">ATP-binding</keyword>
<dbReference type="InterPro" id="IPR000719">
    <property type="entry name" value="Prot_kinase_dom"/>
</dbReference>
<feature type="compositionally biased region" description="Pro residues" evidence="7">
    <location>
        <begin position="519"/>
        <end position="542"/>
    </location>
</feature>
<dbReference type="RefSeq" id="XP_060044437.1">
    <property type="nucleotide sequence ID" value="XM_060188454.1"/>
</dbReference>
<gene>
    <name evidence="10" type="primary">LOC132537595</name>
</gene>
<keyword evidence="3" id="KW-0808">Transferase</keyword>
<evidence type="ECO:0000259" key="8">
    <source>
        <dbReference type="PROSITE" id="PS50011"/>
    </source>
</evidence>
<organism evidence="9 10">
    <name type="scientific">Erinaceus europaeus</name>
    <name type="common">Western European hedgehog</name>
    <dbReference type="NCBI Taxonomy" id="9365"/>
    <lineage>
        <taxon>Eukaryota</taxon>
        <taxon>Metazoa</taxon>
        <taxon>Chordata</taxon>
        <taxon>Craniata</taxon>
        <taxon>Vertebrata</taxon>
        <taxon>Euteleostomi</taxon>
        <taxon>Mammalia</taxon>
        <taxon>Eutheria</taxon>
        <taxon>Laurasiatheria</taxon>
        <taxon>Eulipotyphla</taxon>
        <taxon>Erinaceidae</taxon>
        <taxon>Erinaceinae</taxon>
        <taxon>Erinaceus</taxon>
    </lineage>
</organism>
<evidence type="ECO:0000256" key="2">
    <source>
        <dbReference type="ARBA" id="ARBA00022527"/>
    </source>
</evidence>
<proteinExistence type="predicted"/>
<reference evidence="10" key="1">
    <citation type="submission" date="2025-08" db="UniProtKB">
        <authorList>
            <consortium name="RefSeq"/>
        </authorList>
    </citation>
    <scope>IDENTIFICATION</scope>
</reference>
<feature type="domain" description="Protein kinase" evidence="8">
    <location>
        <begin position="8"/>
        <end position="261"/>
    </location>
</feature>
<dbReference type="EC" id="2.7.11.1" evidence="1"/>
<feature type="compositionally biased region" description="Acidic residues" evidence="7">
    <location>
        <begin position="434"/>
        <end position="444"/>
    </location>
</feature>
<dbReference type="PROSITE" id="PS50011">
    <property type="entry name" value="PROTEIN_KINASE_DOM"/>
    <property type="match status" value="1"/>
</dbReference>
<keyword evidence="5" id="KW-0418">Kinase</keyword>
<evidence type="ECO:0000313" key="9">
    <source>
        <dbReference type="Proteomes" id="UP001652624"/>
    </source>
</evidence>
<keyword evidence="2" id="KW-0723">Serine/threonine-protein kinase</keyword>
<dbReference type="Gene3D" id="1.10.510.10">
    <property type="entry name" value="Transferase(Phosphotransferase) domain 1"/>
    <property type="match status" value="1"/>
</dbReference>
<keyword evidence="9" id="KW-1185">Reference proteome</keyword>
<evidence type="ECO:0000256" key="1">
    <source>
        <dbReference type="ARBA" id="ARBA00012513"/>
    </source>
</evidence>
<dbReference type="Pfam" id="PF00069">
    <property type="entry name" value="Pkinase"/>
    <property type="match status" value="1"/>
</dbReference>
<name>A0ABM3X6L0_ERIEU</name>
<sequence>MPAPVRPGSQRSTLGHSGGLQVTSGPLVGHHRLTGAQVKTWVVDMNQLPDCKVQQLLRGLEVLGTFQHPNILSLLGVVEEAHCLLVLEEQAQGQDLATLLLQRPVLAEAKARSLLRQITFAVQCCHRRDLSLGDLNTQYVLVTEEGRVKLSVVEALMGSVGVALDVAWGQPVTMAPEVLLGQRPSTASDLWCLGVLLYKMTLGNLPFLGKDYTVEEDKILRGALHMPYSTPFILRHLLSRLLHQDPRQRGTTQDILRHPWTSHVELVTIRVRPKGCPQEEDGPRCPAETGSALGTAIHSEPTINSWSWNEEDTEMEAELGMESQTPTPELGSWNEEDTEMEAELGMESQTPTTELGSWNEEDTEMEAELGMESQTPTPELGSWNEEDTEMEAELGMESQTPTPELGSWNEEDTEMEAELGMESQTPTPELGSWNEEDTEMEAELGMESQTPTPELGSWNEEDTEMEAELGMEAQTTTPKLGSSTEEDTETEPQPGVVSSPSVTPEDGSSVLTPASEIPDPVPQSCPPSSPPPSHSSLTPPPEGTLQVWEAAGQPSRATATPRSRRTELCRAISNEETDASHSWNLGRIQKETLCYEMKLNPLDLYKTWKIPNTKSHSEENEQKSGVKSPNCKVHPKATGIETICYWIATQMAGTELRVWKETHTNSDTESNPEESWT</sequence>
<evidence type="ECO:0000256" key="3">
    <source>
        <dbReference type="ARBA" id="ARBA00022679"/>
    </source>
</evidence>
<evidence type="ECO:0000256" key="4">
    <source>
        <dbReference type="ARBA" id="ARBA00022741"/>
    </source>
</evidence>
<evidence type="ECO:0000256" key="6">
    <source>
        <dbReference type="ARBA" id="ARBA00022840"/>
    </source>
</evidence>
<feature type="compositionally biased region" description="Acidic residues" evidence="7">
    <location>
        <begin position="459"/>
        <end position="469"/>
    </location>
</feature>
<evidence type="ECO:0000256" key="7">
    <source>
        <dbReference type="SAM" id="MobiDB-lite"/>
    </source>
</evidence>
<dbReference type="PANTHER" id="PTHR24346">
    <property type="entry name" value="MAP/MICROTUBULE AFFINITY-REGULATING KINASE"/>
    <property type="match status" value="1"/>
</dbReference>
<feature type="region of interest" description="Disordered" evidence="7">
    <location>
        <begin position="391"/>
        <end position="545"/>
    </location>
</feature>
<dbReference type="InterPro" id="IPR011009">
    <property type="entry name" value="Kinase-like_dom_sf"/>
</dbReference>
<dbReference type="PANTHER" id="PTHR24346:SF30">
    <property type="entry name" value="MATERNAL EMBRYONIC LEUCINE ZIPPER KINASE"/>
    <property type="match status" value="1"/>
</dbReference>
<feature type="compositionally biased region" description="Acidic residues" evidence="7">
    <location>
        <begin position="409"/>
        <end position="419"/>
    </location>
</feature>
<protein>
    <recommendedName>
        <fullName evidence="1">non-specific serine/threonine protein kinase</fullName>
        <ecNumber evidence="1">2.7.11.1</ecNumber>
    </recommendedName>
</protein>
<keyword evidence="4" id="KW-0547">Nucleotide-binding</keyword>
<dbReference type="GeneID" id="132537595"/>
<feature type="compositionally biased region" description="Polar residues" evidence="7">
    <location>
        <begin position="473"/>
        <end position="483"/>
    </location>
</feature>
<dbReference type="Proteomes" id="UP001652624">
    <property type="component" value="Chromosome 3"/>
</dbReference>
<dbReference type="SUPFAM" id="SSF56112">
    <property type="entry name" value="Protein kinase-like (PK-like)"/>
    <property type="match status" value="1"/>
</dbReference>
<evidence type="ECO:0000256" key="5">
    <source>
        <dbReference type="ARBA" id="ARBA00022777"/>
    </source>
</evidence>